<dbReference type="GO" id="GO:0005524">
    <property type="term" value="F:ATP binding"/>
    <property type="evidence" value="ECO:0007669"/>
    <property type="project" value="UniProtKB-KW"/>
</dbReference>
<feature type="region of interest" description="Disordered" evidence="4">
    <location>
        <begin position="259"/>
        <end position="282"/>
    </location>
</feature>
<reference evidence="6" key="1">
    <citation type="journal article" date="2021" name="PeerJ">
        <title>Extensive microbial diversity within the chicken gut microbiome revealed by metagenomics and culture.</title>
        <authorList>
            <person name="Gilroy R."/>
            <person name="Ravi A."/>
            <person name="Getino M."/>
            <person name="Pursley I."/>
            <person name="Horton D.L."/>
            <person name="Alikhan N.F."/>
            <person name="Baker D."/>
            <person name="Gharbi K."/>
            <person name="Hall N."/>
            <person name="Watson M."/>
            <person name="Adriaenssens E.M."/>
            <person name="Foster-Nyarko E."/>
            <person name="Jarju S."/>
            <person name="Secka A."/>
            <person name="Antonio M."/>
            <person name="Oren A."/>
            <person name="Chaudhuri R.R."/>
            <person name="La Ragione R."/>
            <person name="Hildebrand F."/>
            <person name="Pallen M.J."/>
        </authorList>
    </citation>
    <scope>NUCLEOTIDE SEQUENCE</scope>
    <source>
        <strain evidence="6">CHK130-7132</strain>
    </source>
</reference>
<evidence type="ECO:0000256" key="4">
    <source>
        <dbReference type="SAM" id="MobiDB-lite"/>
    </source>
</evidence>
<dbReference type="PANTHER" id="PTHR24220">
    <property type="entry name" value="IMPORT ATP-BINDING PROTEIN"/>
    <property type="match status" value="1"/>
</dbReference>
<dbReference type="InterPro" id="IPR017871">
    <property type="entry name" value="ABC_transporter-like_CS"/>
</dbReference>
<organism evidence="6 7">
    <name type="scientific">Candidatus Brachybacterium intestinipullorum</name>
    <dbReference type="NCBI Taxonomy" id="2838512"/>
    <lineage>
        <taxon>Bacteria</taxon>
        <taxon>Bacillati</taxon>
        <taxon>Actinomycetota</taxon>
        <taxon>Actinomycetes</taxon>
        <taxon>Micrococcales</taxon>
        <taxon>Dermabacteraceae</taxon>
        <taxon>Brachybacterium</taxon>
    </lineage>
</organism>
<sequence>MNTAPPAPHQNHAPHQGPAPAAGAAPSGAHPAPILSARGLVRTYGRDQAATRALDGVDLDIARADSLAVMGPSGCGKTTLLHVLAGILEPTAGTVRLDGKNLAELGEKRRTLLRRSDFGFVFQDGQLLPELTALENVILPRMLGGTSRRAATAEARSWLDRLGLGGMHDRRPTQLSGGQAQRVAVARALAGRPSVVFADEPTGALDQETGRSVLSTLVDSCLETGASLVMVTHDAKVAAACRRTVAMRDGRIAREYVRPESAPATAQTPAQVAEAQAAGMPR</sequence>
<feature type="compositionally biased region" description="Low complexity" evidence="4">
    <location>
        <begin position="9"/>
        <end position="30"/>
    </location>
</feature>
<dbReference type="CDD" id="cd03255">
    <property type="entry name" value="ABC_MJ0796_LolCDE_FtsE"/>
    <property type="match status" value="1"/>
</dbReference>
<dbReference type="SMART" id="SM00382">
    <property type="entry name" value="AAA"/>
    <property type="match status" value="1"/>
</dbReference>
<keyword evidence="1" id="KW-0813">Transport</keyword>
<evidence type="ECO:0000313" key="6">
    <source>
        <dbReference type="EMBL" id="HJC69500.1"/>
    </source>
</evidence>
<evidence type="ECO:0000256" key="3">
    <source>
        <dbReference type="ARBA" id="ARBA00022840"/>
    </source>
</evidence>
<dbReference type="SUPFAM" id="SSF52540">
    <property type="entry name" value="P-loop containing nucleoside triphosphate hydrolases"/>
    <property type="match status" value="1"/>
</dbReference>
<dbReference type="InterPro" id="IPR003439">
    <property type="entry name" value="ABC_transporter-like_ATP-bd"/>
</dbReference>
<reference evidence="6" key="2">
    <citation type="submission" date="2021-04" db="EMBL/GenBank/DDBJ databases">
        <authorList>
            <person name="Gilroy R."/>
        </authorList>
    </citation>
    <scope>NUCLEOTIDE SEQUENCE</scope>
    <source>
        <strain evidence="6">CHK130-7132</strain>
    </source>
</reference>
<dbReference type="GO" id="GO:0016887">
    <property type="term" value="F:ATP hydrolysis activity"/>
    <property type="evidence" value="ECO:0007669"/>
    <property type="project" value="InterPro"/>
</dbReference>
<dbReference type="GO" id="GO:0022857">
    <property type="term" value="F:transmembrane transporter activity"/>
    <property type="evidence" value="ECO:0007669"/>
    <property type="project" value="UniProtKB-ARBA"/>
</dbReference>
<evidence type="ECO:0000256" key="1">
    <source>
        <dbReference type="ARBA" id="ARBA00022448"/>
    </source>
</evidence>
<dbReference type="PROSITE" id="PS50893">
    <property type="entry name" value="ABC_TRANSPORTER_2"/>
    <property type="match status" value="1"/>
</dbReference>
<dbReference type="Gene3D" id="3.40.50.300">
    <property type="entry name" value="P-loop containing nucleotide triphosphate hydrolases"/>
    <property type="match status" value="1"/>
</dbReference>
<dbReference type="InterPro" id="IPR003593">
    <property type="entry name" value="AAA+_ATPase"/>
</dbReference>
<gene>
    <name evidence="6" type="ORF">H9932_07455</name>
</gene>
<dbReference type="AlphaFoldDB" id="A0A9D2Q0W6"/>
<dbReference type="InterPro" id="IPR027417">
    <property type="entry name" value="P-loop_NTPase"/>
</dbReference>
<dbReference type="InterPro" id="IPR017911">
    <property type="entry name" value="MacB-like_ATP-bd"/>
</dbReference>
<name>A0A9D2Q0W6_9MICO</name>
<feature type="domain" description="ABC transporter" evidence="5">
    <location>
        <begin position="35"/>
        <end position="274"/>
    </location>
</feature>
<dbReference type="Pfam" id="PF00005">
    <property type="entry name" value="ABC_tran"/>
    <property type="match status" value="1"/>
</dbReference>
<dbReference type="GO" id="GO:0098796">
    <property type="term" value="C:membrane protein complex"/>
    <property type="evidence" value="ECO:0007669"/>
    <property type="project" value="UniProtKB-ARBA"/>
</dbReference>
<dbReference type="InterPro" id="IPR015854">
    <property type="entry name" value="ABC_transpr_LolD-like"/>
</dbReference>
<keyword evidence="3 6" id="KW-0067">ATP-binding</keyword>
<evidence type="ECO:0000256" key="2">
    <source>
        <dbReference type="ARBA" id="ARBA00022741"/>
    </source>
</evidence>
<dbReference type="PANTHER" id="PTHR24220:SF685">
    <property type="entry name" value="ABC TRANSPORTER RELATED"/>
    <property type="match status" value="1"/>
</dbReference>
<comment type="caution">
    <text evidence="6">The sequence shown here is derived from an EMBL/GenBank/DDBJ whole genome shotgun (WGS) entry which is preliminary data.</text>
</comment>
<proteinExistence type="predicted"/>
<evidence type="ECO:0000313" key="7">
    <source>
        <dbReference type="Proteomes" id="UP000823854"/>
    </source>
</evidence>
<dbReference type="GO" id="GO:0005886">
    <property type="term" value="C:plasma membrane"/>
    <property type="evidence" value="ECO:0007669"/>
    <property type="project" value="TreeGrafter"/>
</dbReference>
<feature type="region of interest" description="Disordered" evidence="4">
    <location>
        <begin position="1"/>
        <end position="30"/>
    </location>
</feature>
<dbReference type="FunFam" id="3.40.50.300:FF:000032">
    <property type="entry name" value="Export ABC transporter ATP-binding protein"/>
    <property type="match status" value="1"/>
</dbReference>
<dbReference type="PROSITE" id="PS00211">
    <property type="entry name" value="ABC_TRANSPORTER_1"/>
    <property type="match status" value="1"/>
</dbReference>
<dbReference type="EMBL" id="DWWC01000144">
    <property type="protein sequence ID" value="HJC69500.1"/>
    <property type="molecule type" value="Genomic_DNA"/>
</dbReference>
<evidence type="ECO:0000259" key="5">
    <source>
        <dbReference type="PROSITE" id="PS50893"/>
    </source>
</evidence>
<keyword evidence="2" id="KW-0547">Nucleotide-binding</keyword>
<protein>
    <submittedName>
        <fullName evidence="6">ABC transporter ATP-binding protein</fullName>
    </submittedName>
</protein>
<dbReference type="Proteomes" id="UP000823854">
    <property type="component" value="Unassembled WGS sequence"/>
</dbReference>
<accession>A0A9D2Q0W6</accession>